<feature type="domain" description="GGDEF" evidence="1">
    <location>
        <begin position="77"/>
        <end position="196"/>
    </location>
</feature>
<evidence type="ECO:0000259" key="1">
    <source>
        <dbReference type="PROSITE" id="PS50887"/>
    </source>
</evidence>
<organism evidence="2">
    <name type="scientific">mine drainage metagenome</name>
    <dbReference type="NCBI Taxonomy" id="410659"/>
    <lineage>
        <taxon>unclassified sequences</taxon>
        <taxon>metagenomes</taxon>
        <taxon>ecological metagenomes</taxon>
    </lineage>
</organism>
<comment type="caution">
    <text evidence="2">The sequence shown here is derived from an EMBL/GenBank/DDBJ whole genome shotgun (WGS) entry which is preliminary data.</text>
</comment>
<dbReference type="InterPro" id="IPR043128">
    <property type="entry name" value="Rev_trsase/Diguanyl_cyclase"/>
</dbReference>
<dbReference type="PANTHER" id="PTHR46663:SF4">
    <property type="entry name" value="DIGUANYLATE CYCLASE DGCT-RELATED"/>
    <property type="match status" value="1"/>
</dbReference>
<dbReference type="InterPro" id="IPR052163">
    <property type="entry name" value="DGC-Regulatory_Protein"/>
</dbReference>
<feature type="non-terminal residue" evidence="2">
    <location>
        <position position="1"/>
    </location>
</feature>
<dbReference type="AlphaFoldDB" id="T0YXW2"/>
<dbReference type="CDD" id="cd01949">
    <property type="entry name" value="GGDEF"/>
    <property type="match status" value="1"/>
</dbReference>
<feature type="non-terminal residue" evidence="2">
    <location>
        <position position="196"/>
    </location>
</feature>
<dbReference type="SMART" id="SM00267">
    <property type="entry name" value="GGDEF"/>
    <property type="match status" value="1"/>
</dbReference>
<dbReference type="Gene3D" id="3.30.70.270">
    <property type="match status" value="1"/>
</dbReference>
<protein>
    <submittedName>
        <fullName evidence="2">Diguanylate cyclase with PAS/PAC sensor</fullName>
    </submittedName>
</protein>
<reference evidence="2" key="1">
    <citation type="submission" date="2013-08" db="EMBL/GenBank/DDBJ databases">
        <authorList>
            <person name="Mendez C."/>
            <person name="Richter M."/>
            <person name="Ferrer M."/>
            <person name="Sanchez J."/>
        </authorList>
    </citation>
    <scope>NUCLEOTIDE SEQUENCE</scope>
</reference>
<dbReference type="SUPFAM" id="SSF55073">
    <property type="entry name" value="Nucleotide cyclase"/>
    <property type="match status" value="1"/>
</dbReference>
<accession>T0YXW2</accession>
<dbReference type="PANTHER" id="PTHR46663">
    <property type="entry name" value="DIGUANYLATE CYCLASE DGCT-RELATED"/>
    <property type="match status" value="1"/>
</dbReference>
<dbReference type="InterPro" id="IPR029787">
    <property type="entry name" value="Nucleotide_cyclase"/>
</dbReference>
<dbReference type="Pfam" id="PF00990">
    <property type="entry name" value="GGDEF"/>
    <property type="match status" value="1"/>
</dbReference>
<gene>
    <name evidence="2" type="ORF">B2A_12016</name>
</gene>
<sequence length="196" mass="21760">PAVLVITSREAGYFKSATTTRLCIQVCEAMTLALAEYEREEELRLMAFTDSLTRLPNRNLFSDRLDGALIQAERTQAIVGVGILDVDHFKETNDRFGHDAGDAVLATTARRLETILNRESTAARLAGDEFGLILIGLSTETEITGVLERLRAELSQPIRYRESLLPVTISLGVTLYPQDPVSARTLLRHADLALYR</sequence>
<proteinExistence type="predicted"/>
<dbReference type="NCBIfam" id="TIGR00254">
    <property type="entry name" value="GGDEF"/>
    <property type="match status" value="1"/>
</dbReference>
<dbReference type="EMBL" id="AUZZ01008674">
    <property type="protein sequence ID" value="EQD36797.1"/>
    <property type="molecule type" value="Genomic_DNA"/>
</dbReference>
<dbReference type="PROSITE" id="PS50887">
    <property type="entry name" value="GGDEF"/>
    <property type="match status" value="1"/>
</dbReference>
<reference evidence="2" key="2">
    <citation type="journal article" date="2014" name="ISME J.">
        <title>Microbial stratification in low pH oxic and suboxic macroscopic growths along an acid mine drainage.</title>
        <authorList>
            <person name="Mendez-Garcia C."/>
            <person name="Mesa V."/>
            <person name="Sprenger R.R."/>
            <person name="Richter M."/>
            <person name="Diez M.S."/>
            <person name="Solano J."/>
            <person name="Bargiela R."/>
            <person name="Golyshina O.V."/>
            <person name="Manteca A."/>
            <person name="Ramos J.L."/>
            <person name="Gallego J.R."/>
            <person name="Llorente I."/>
            <person name="Martins Dos Santos V.A."/>
            <person name="Jensen O.N."/>
            <person name="Pelaez A.I."/>
            <person name="Sanchez J."/>
            <person name="Ferrer M."/>
        </authorList>
    </citation>
    <scope>NUCLEOTIDE SEQUENCE</scope>
</reference>
<dbReference type="InterPro" id="IPR000160">
    <property type="entry name" value="GGDEF_dom"/>
</dbReference>
<evidence type="ECO:0000313" key="2">
    <source>
        <dbReference type="EMBL" id="EQD36797.1"/>
    </source>
</evidence>
<name>T0YXW2_9ZZZZ</name>